<dbReference type="GO" id="GO:0005911">
    <property type="term" value="C:cell-cell junction"/>
    <property type="evidence" value="ECO:0007669"/>
    <property type="project" value="TreeGrafter"/>
</dbReference>
<keyword evidence="3" id="KW-1015">Disulfide bond</keyword>
<feature type="domain" description="Ig-like" evidence="8">
    <location>
        <begin position="186"/>
        <end position="268"/>
    </location>
</feature>
<dbReference type="SUPFAM" id="SSF48726">
    <property type="entry name" value="Immunoglobulin"/>
    <property type="match status" value="3"/>
</dbReference>
<dbReference type="GO" id="GO:0005886">
    <property type="term" value="C:plasma membrane"/>
    <property type="evidence" value="ECO:0007669"/>
    <property type="project" value="TreeGrafter"/>
</dbReference>
<evidence type="ECO:0000259" key="8">
    <source>
        <dbReference type="PROSITE" id="PS50835"/>
    </source>
</evidence>
<evidence type="ECO:0000256" key="4">
    <source>
        <dbReference type="ARBA" id="ARBA00023180"/>
    </source>
</evidence>
<proteinExistence type="predicted"/>
<dbReference type="OrthoDB" id="6133959at2759"/>
<dbReference type="GO" id="GO:0098609">
    <property type="term" value="P:cell-cell adhesion"/>
    <property type="evidence" value="ECO:0007669"/>
    <property type="project" value="TreeGrafter"/>
</dbReference>
<dbReference type="InterPro" id="IPR007110">
    <property type="entry name" value="Ig-like_dom"/>
</dbReference>
<dbReference type="PANTHER" id="PTHR11640">
    <property type="entry name" value="NEPHRIN"/>
    <property type="match status" value="1"/>
</dbReference>
<keyword evidence="10" id="KW-1185">Reference proteome</keyword>
<feature type="domain" description="Ig-like" evidence="8">
    <location>
        <begin position="1"/>
        <end position="78"/>
    </location>
</feature>
<comment type="caution">
    <text evidence="9">The sequence shown here is derived from an EMBL/GenBank/DDBJ whole genome shotgun (WGS) entry which is preliminary data.</text>
</comment>
<dbReference type="SMART" id="SM00409">
    <property type="entry name" value="IG"/>
    <property type="match status" value="2"/>
</dbReference>
<accession>A0A8B6D038</accession>
<evidence type="ECO:0000256" key="3">
    <source>
        <dbReference type="ARBA" id="ARBA00023157"/>
    </source>
</evidence>
<evidence type="ECO:0000313" key="9">
    <source>
        <dbReference type="EMBL" id="VDI12914.1"/>
    </source>
</evidence>
<dbReference type="EMBL" id="UYJE01002696">
    <property type="protein sequence ID" value="VDI12914.1"/>
    <property type="molecule type" value="Genomic_DNA"/>
</dbReference>
<dbReference type="Proteomes" id="UP000596742">
    <property type="component" value="Unassembled WGS sequence"/>
</dbReference>
<dbReference type="GO" id="GO:0050839">
    <property type="term" value="F:cell adhesion molecule binding"/>
    <property type="evidence" value="ECO:0007669"/>
    <property type="project" value="TreeGrafter"/>
</dbReference>
<keyword evidence="5" id="KW-0393">Immunoglobulin domain</keyword>
<reference evidence="9" key="1">
    <citation type="submission" date="2018-11" db="EMBL/GenBank/DDBJ databases">
        <authorList>
            <person name="Alioto T."/>
            <person name="Alioto T."/>
        </authorList>
    </citation>
    <scope>NUCLEOTIDE SEQUENCE</scope>
</reference>
<dbReference type="PROSITE" id="PS50835">
    <property type="entry name" value="IG_LIKE"/>
    <property type="match status" value="2"/>
</dbReference>
<protein>
    <recommendedName>
        <fullName evidence="8">Ig-like domain-containing protein</fullName>
    </recommendedName>
</protein>
<dbReference type="InterPro" id="IPR036179">
    <property type="entry name" value="Ig-like_dom_sf"/>
</dbReference>
<evidence type="ECO:0000256" key="2">
    <source>
        <dbReference type="ARBA" id="ARBA00023136"/>
    </source>
</evidence>
<keyword evidence="7" id="KW-1133">Transmembrane helix</keyword>
<dbReference type="InterPro" id="IPR003598">
    <property type="entry name" value="Ig_sub2"/>
</dbReference>
<name>A0A8B6D038_MYTGA</name>
<dbReference type="Pfam" id="PF13927">
    <property type="entry name" value="Ig_3"/>
    <property type="match status" value="1"/>
</dbReference>
<evidence type="ECO:0000256" key="1">
    <source>
        <dbReference type="ARBA" id="ARBA00004479"/>
    </source>
</evidence>
<keyword evidence="7" id="KW-0812">Transmembrane</keyword>
<comment type="subcellular location">
    <subcellularLocation>
        <location evidence="1">Membrane</location>
        <topology evidence="1">Single-pass type I membrane protein</topology>
    </subcellularLocation>
</comment>
<evidence type="ECO:0000256" key="5">
    <source>
        <dbReference type="ARBA" id="ARBA00023319"/>
    </source>
</evidence>
<feature type="region of interest" description="Disordered" evidence="6">
    <location>
        <begin position="506"/>
        <end position="528"/>
    </location>
</feature>
<gene>
    <name evidence="9" type="ORF">MGAL_10B061490</name>
</gene>
<keyword evidence="4" id="KW-0325">Glycoprotein</keyword>
<evidence type="ECO:0000256" key="6">
    <source>
        <dbReference type="SAM" id="MobiDB-lite"/>
    </source>
</evidence>
<dbReference type="InterPro" id="IPR051275">
    <property type="entry name" value="Cell_adhesion_signaling"/>
</dbReference>
<dbReference type="AlphaFoldDB" id="A0A8B6D038"/>
<organism evidence="9 10">
    <name type="scientific">Mytilus galloprovincialis</name>
    <name type="common">Mediterranean mussel</name>
    <dbReference type="NCBI Taxonomy" id="29158"/>
    <lineage>
        <taxon>Eukaryota</taxon>
        <taxon>Metazoa</taxon>
        <taxon>Spiralia</taxon>
        <taxon>Lophotrochozoa</taxon>
        <taxon>Mollusca</taxon>
        <taxon>Bivalvia</taxon>
        <taxon>Autobranchia</taxon>
        <taxon>Pteriomorphia</taxon>
        <taxon>Mytilida</taxon>
        <taxon>Mytiloidea</taxon>
        <taxon>Mytilidae</taxon>
        <taxon>Mytilinae</taxon>
        <taxon>Mytilus</taxon>
    </lineage>
</organism>
<dbReference type="InterPro" id="IPR013783">
    <property type="entry name" value="Ig-like_fold"/>
</dbReference>
<evidence type="ECO:0000313" key="10">
    <source>
        <dbReference type="Proteomes" id="UP000596742"/>
    </source>
</evidence>
<evidence type="ECO:0000256" key="7">
    <source>
        <dbReference type="SAM" id="Phobius"/>
    </source>
</evidence>
<sequence>MRAEPSSVLEEESKLTIFCITETNTFPVNIQWLFEGNIIQEENSDVLYIDKVNRNQFGQYSCRATNRVGSGQANINITVRYKPYLQKNESNPKLFEAVINYPTHVDVMIQSFPRPECSWTDTNGGKLAIIKVAEIRADVFAVSSTIMLQKESQFGLYGIRARNLYGSIDIKINLVSRVVSIHPLHISCNVSSTIELECFLTINDSSNWKSLWLHSIKGNKLEERPGITLGNKSTLTIAFCDYRDIGDYTCTWSSQNKIYSSTHQATVAVFGSPILASRNVYRQTGESVLLRVKFYSVPEPISIVWLENDKRLHLNRSSLMRTIVAFKISNTEVIVDGFSSNLLLEEPISYDNQFSCQVTNEYGYMDVLFEERMLIGSIKDGNTITKIVQTTTLSKSNTSSLKPAGYTDEPTHTSTGTLTNDQIYIVICGVVLVILFIVVTVFIKNQIRINQIHKRADRQTVVPVVSLQYQERERSSDLPDLPQRNIENPEYEEIHSIPIEVETEEYLTPEHDSSKSGSDSSIERQYLELGPPHTYEEISLSRRELHVYSTGGDMHE</sequence>
<feature type="transmembrane region" description="Helical" evidence="7">
    <location>
        <begin position="423"/>
        <end position="443"/>
    </location>
</feature>
<dbReference type="InterPro" id="IPR003599">
    <property type="entry name" value="Ig_sub"/>
</dbReference>
<dbReference type="SMART" id="SM00408">
    <property type="entry name" value="IGc2"/>
    <property type="match status" value="2"/>
</dbReference>
<dbReference type="PANTHER" id="PTHR11640:SF31">
    <property type="entry name" value="IRREGULAR CHIASM C-ROUGHEST PROTEIN-RELATED"/>
    <property type="match status" value="1"/>
</dbReference>
<keyword evidence="2 7" id="KW-0472">Membrane</keyword>
<dbReference type="Gene3D" id="2.60.40.10">
    <property type="entry name" value="Immunoglobulins"/>
    <property type="match status" value="3"/>
</dbReference>